<proteinExistence type="predicted"/>
<organism evidence="1 2">
    <name type="scientific">Candidatus Scatousia excrementigallinarum</name>
    <dbReference type="NCBI Taxonomy" id="2840935"/>
    <lineage>
        <taxon>Bacteria</taxon>
        <taxon>Candidatus Scatousia</taxon>
    </lineage>
</organism>
<reference evidence="1" key="1">
    <citation type="submission" date="2020-10" db="EMBL/GenBank/DDBJ databases">
        <authorList>
            <person name="Gilroy R."/>
        </authorList>
    </citation>
    <scope>NUCLEOTIDE SEQUENCE</scope>
    <source>
        <strain evidence="1">6276</strain>
    </source>
</reference>
<comment type="caution">
    <text evidence="1">The sequence shown here is derived from an EMBL/GenBank/DDBJ whole genome shotgun (WGS) entry which is preliminary data.</text>
</comment>
<evidence type="ECO:0000313" key="2">
    <source>
        <dbReference type="Proteomes" id="UP000823928"/>
    </source>
</evidence>
<accession>A0A9D1EYD8</accession>
<name>A0A9D1EYD8_9BACT</name>
<feature type="non-terminal residue" evidence="1">
    <location>
        <position position="167"/>
    </location>
</feature>
<reference evidence="1" key="2">
    <citation type="journal article" date="2021" name="PeerJ">
        <title>Extensive microbial diversity within the chicken gut microbiome revealed by metagenomics and culture.</title>
        <authorList>
            <person name="Gilroy R."/>
            <person name="Ravi A."/>
            <person name="Getino M."/>
            <person name="Pursley I."/>
            <person name="Horton D.L."/>
            <person name="Alikhan N.F."/>
            <person name="Baker D."/>
            <person name="Gharbi K."/>
            <person name="Hall N."/>
            <person name="Watson M."/>
            <person name="Adriaenssens E.M."/>
            <person name="Foster-Nyarko E."/>
            <person name="Jarju S."/>
            <person name="Secka A."/>
            <person name="Antonio M."/>
            <person name="Oren A."/>
            <person name="Chaudhuri R.R."/>
            <person name="La Ragione R."/>
            <person name="Hildebrand F."/>
            <person name="Pallen M.J."/>
        </authorList>
    </citation>
    <scope>NUCLEOTIDE SEQUENCE</scope>
    <source>
        <strain evidence="1">6276</strain>
    </source>
</reference>
<gene>
    <name evidence="1" type="ORF">IAC10_03330</name>
</gene>
<dbReference type="Proteomes" id="UP000823928">
    <property type="component" value="Unassembled WGS sequence"/>
</dbReference>
<dbReference type="EMBL" id="DVIU01000072">
    <property type="protein sequence ID" value="HIS35647.1"/>
    <property type="molecule type" value="Genomic_DNA"/>
</dbReference>
<evidence type="ECO:0000313" key="1">
    <source>
        <dbReference type="EMBL" id="HIS35647.1"/>
    </source>
</evidence>
<sequence>MGNDMTSLSDLRLSKNMKYTALYWAMRFYEYAPDLYRKEYKNGTCVEIDAEKQTVFTEKTELSLNTHESFVVLELLDRLFSLGYTQNDIHVAGARVQFRNFTVYCHVWDDAMDYPVLDREIAYKSRLVSGVLEYQSKILFDGKNFDYGAFEEYDNFHFSVRKRNQFS</sequence>
<dbReference type="AlphaFoldDB" id="A0A9D1EYD8"/>
<protein>
    <submittedName>
        <fullName evidence="1">Uncharacterized protein</fullName>
    </submittedName>
</protein>